<keyword evidence="2" id="KW-0732">Signal</keyword>
<feature type="chain" id="PRO_5022184811" evidence="2">
    <location>
        <begin position="30"/>
        <end position="240"/>
    </location>
</feature>
<evidence type="ECO:0000313" key="3">
    <source>
        <dbReference type="EMBL" id="TWG86795.1"/>
    </source>
</evidence>
<dbReference type="Pfam" id="PF11304">
    <property type="entry name" value="DUF3106"/>
    <property type="match status" value="1"/>
</dbReference>
<sequence>MRHGRRASYAIAGFAAALVWCLTPTGVHAQGDASRAAAPSGPTGKRAAARPAWSELTPAQKEALAPLAAEWHTLSEFHRRKWLQIAARYQNLAPADQQRARQRMEEWIKLTPQQRRLARENFQIHRTVPAERKAEAWDRYQQLTEAQKRELAAAEKVPPRPGAVSALPSGRKPATAPTRAGSQGTGGASEAMAHGVSVPGAFAPPGAASAGAEAGSAPAGNPAEAVSPASGVAPEGMAGQ</sequence>
<dbReference type="OrthoDB" id="9796567at2"/>
<dbReference type="InterPro" id="IPR021455">
    <property type="entry name" value="DUF3106"/>
</dbReference>
<feature type="region of interest" description="Disordered" evidence="1">
    <location>
        <begin position="149"/>
        <end position="240"/>
    </location>
</feature>
<comment type="caution">
    <text evidence="3">The sequence shown here is derived from an EMBL/GenBank/DDBJ whole genome shotgun (WGS) entry which is preliminary data.</text>
</comment>
<accession>A0A562BND2</accession>
<name>A0A562BND2_9BURK</name>
<dbReference type="EMBL" id="VLJN01000012">
    <property type="protein sequence ID" value="TWG86795.1"/>
    <property type="molecule type" value="Genomic_DNA"/>
</dbReference>
<evidence type="ECO:0000256" key="2">
    <source>
        <dbReference type="SAM" id="SignalP"/>
    </source>
</evidence>
<dbReference type="Proteomes" id="UP000318141">
    <property type="component" value="Unassembled WGS sequence"/>
</dbReference>
<proteinExistence type="predicted"/>
<organism evidence="3 4">
    <name type="scientific">Cupriavidus gilardii J11</name>
    <dbReference type="NCBI Taxonomy" id="936133"/>
    <lineage>
        <taxon>Bacteria</taxon>
        <taxon>Pseudomonadati</taxon>
        <taxon>Pseudomonadota</taxon>
        <taxon>Betaproteobacteria</taxon>
        <taxon>Burkholderiales</taxon>
        <taxon>Burkholderiaceae</taxon>
        <taxon>Cupriavidus</taxon>
    </lineage>
</organism>
<evidence type="ECO:0000313" key="4">
    <source>
        <dbReference type="Proteomes" id="UP000318141"/>
    </source>
</evidence>
<protein>
    <submittedName>
        <fullName evidence="3">Uncharacterized protein DUF3106</fullName>
    </submittedName>
</protein>
<feature type="signal peptide" evidence="2">
    <location>
        <begin position="1"/>
        <end position="29"/>
    </location>
</feature>
<feature type="compositionally biased region" description="Low complexity" evidence="1">
    <location>
        <begin position="199"/>
        <end position="225"/>
    </location>
</feature>
<gene>
    <name evidence="3" type="ORF">L602_000200001960</name>
</gene>
<dbReference type="AlphaFoldDB" id="A0A562BND2"/>
<evidence type="ECO:0000256" key="1">
    <source>
        <dbReference type="SAM" id="MobiDB-lite"/>
    </source>
</evidence>
<reference evidence="3 4" key="1">
    <citation type="submission" date="2019-07" db="EMBL/GenBank/DDBJ databases">
        <title>Genome sequencing of lignin-degrading bacterial isolates.</title>
        <authorList>
            <person name="Gladden J."/>
        </authorList>
    </citation>
    <scope>NUCLEOTIDE SEQUENCE [LARGE SCALE GENOMIC DNA]</scope>
    <source>
        <strain evidence="3 4">J11</strain>
    </source>
</reference>
<keyword evidence="4" id="KW-1185">Reference proteome</keyword>